<accession>S8ACQ6</accession>
<proteinExistence type="predicted"/>
<evidence type="ECO:0000313" key="5">
    <source>
        <dbReference type="EMBL" id="EPS38846.1"/>
    </source>
</evidence>
<dbReference type="STRING" id="1284197.S8ACQ6"/>
<feature type="region of interest" description="Disordered" evidence="4">
    <location>
        <begin position="499"/>
        <end position="558"/>
    </location>
</feature>
<evidence type="ECO:0000256" key="3">
    <source>
        <dbReference type="PROSITE-ProRule" id="PRU00023"/>
    </source>
</evidence>
<dbReference type="AlphaFoldDB" id="S8ACQ6"/>
<sequence>MSAASAAPPVPARHGSSIPPELSSVARRNTGSIAENSLAGASNSHERAEHPSDGAASLRLETAVRFSGVFVETEDMVAAALYWRSRQEHVEADDFYKFMAGHGKRETELLLPSGLGTTENTSVEPRPGVAVEVSEMARKLESVLKDQGKGNRAIESTSIASTIISRAETAVAAKRKPPPPPPPPRSRTGIVNLTVPFGASGLAGPSIPSAVSLNAPLSPPIIPPKLTSIEPPFVQWAHKSDAPSPPRYGAFRGFPKGNSATDGVPPAGSYTQNSTHSPTGTQPPSHDADNDDLEFRLAIQASLKLSQKQAAAEAAAKERAERTAAADMEDPEYRLALEASKYEAEQSALRNRSPPENNPKLPQPTGFANSDLDHTKNNPYSIPQTPLEHAQAASSLGIDLDQYMKMYTHFLTSYNNSLGISGFGAPTSLNNGGTVSNFVGDIKAIQDDYLKRYMATIGATSGYPATGTTQNPYLDFLKIIGLGSTNSFLNTQPLSQWGMEGSQFKNGPELPKTDFSGLNHHGIQPNNLPPYPSSSGSDLTAPLAHAPVPPTPGQSSVPQERLELRRIMLQMAASGLGSRSATKLGLEYVMNFWTLVPTRYSVTDAHLKEMMDNFNKPHGRGLAEMTQGFSFMHMCIRLSKLDLIKELVEYGDADLSAIHPKSTTLLRNAIWYSDEESGVLQYLISRGLDVNGRTLRDSVPPLHHAVAAHNVSAVRDLLNAGAKVNNTVTKNRRDLAAICRKKSAAVEPMYGILFLLLDAGGEVISRSTGTLTATLFTAASGFPEIIEVLKAKGADHTDLKRLEEFELSAAIIYNDIEFVKEHIRKKKPLNRKDIFNCLPLDNAYIHNRLKIASVLKAAGATSSSATQSSRSSASKNVASSEDFFDIDDSDKWSVDGQGDRSDPEDYQTGKDFRVGRLGGGYFNI</sequence>
<organism evidence="5 6">
    <name type="scientific">Dactylellina haptotyla (strain CBS 200.50)</name>
    <name type="common">Nematode-trapping fungus</name>
    <name type="synonym">Monacrosporium haptotylum</name>
    <dbReference type="NCBI Taxonomy" id="1284197"/>
    <lineage>
        <taxon>Eukaryota</taxon>
        <taxon>Fungi</taxon>
        <taxon>Dikarya</taxon>
        <taxon>Ascomycota</taxon>
        <taxon>Pezizomycotina</taxon>
        <taxon>Orbiliomycetes</taxon>
        <taxon>Orbiliales</taxon>
        <taxon>Orbiliaceae</taxon>
        <taxon>Dactylellina</taxon>
    </lineage>
</organism>
<dbReference type="OMA" id="DADMIEY"/>
<feature type="compositionally biased region" description="Polar residues" evidence="4">
    <location>
        <begin position="269"/>
        <end position="284"/>
    </location>
</feature>
<evidence type="ECO:0000256" key="2">
    <source>
        <dbReference type="ARBA" id="ARBA00023043"/>
    </source>
</evidence>
<feature type="region of interest" description="Disordered" evidence="4">
    <location>
        <begin position="237"/>
        <end position="290"/>
    </location>
</feature>
<feature type="region of interest" description="Disordered" evidence="4">
    <location>
        <begin position="344"/>
        <end position="378"/>
    </location>
</feature>
<keyword evidence="6" id="KW-1185">Reference proteome</keyword>
<feature type="region of interest" description="Disordered" evidence="4">
    <location>
        <begin position="886"/>
        <end position="924"/>
    </location>
</feature>
<dbReference type="Proteomes" id="UP000015100">
    <property type="component" value="Unassembled WGS sequence"/>
</dbReference>
<evidence type="ECO:0000256" key="4">
    <source>
        <dbReference type="SAM" id="MobiDB-lite"/>
    </source>
</evidence>
<name>S8ACQ6_DACHA</name>
<feature type="repeat" description="ANK" evidence="3">
    <location>
        <begin position="697"/>
        <end position="729"/>
    </location>
</feature>
<feature type="region of interest" description="Disordered" evidence="4">
    <location>
        <begin position="169"/>
        <end position="188"/>
    </location>
</feature>
<dbReference type="PANTHER" id="PTHR24198">
    <property type="entry name" value="ANKYRIN REPEAT AND PROTEIN KINASE DOMAIN-CONTAINING PROTEIN"/>
    <property type="match status" value="1"/>
</dbReference>
<keyword evidence="2 3" id="KW-0040">ANK repeat</keyword>
<feature type="compositionally biased region" description="Polar residues" evidence="4">
    <location>
        <begin position="26"/>
        <end position="43"/>
    </location>
</feature>
<dbReference type="InterPro" id="IPR036770">
    <property type="entry name" value="Ankyrin_rpt-contain_sf"/>
</dbReference>
<comment type="caution">
    <text evidence="5">The sequence shown here is derived from an EMBL/GenBank/DDBJ whole genome shotgun (WGS) entry which is preliminary data.</text>
</comment>
<evidence type="ECO:0000256" key="1">
    <source>
        <dbReference type="ARBA" id="ARBA00022737"/>
    </source>
</evidence>
<dbReference type="EMBL" id="AQGS01000522">
    <property type="protein sequence ID" value="EPS38846.1"/>
    <property type="molecule type" value="Genomic_DNA"/>
</dbReference>
<dbReference type="HOGENOM" id="CLU_315927_0_0_1"/>
<reference evidence="5 6" key="1">
    <citation type="journal article" date="2013" name="PLoS Genet.">
        <title>Genomic mechanisms accounting for the adaptation to parasitism in nematode-trapping fungi.</title>
        <authorList>
            <person name="Meerupati T."/>
            <person name="Andersson K.M."/>
            <person name="Friman E."/>
            <person name="Kumar D."/>
            <person name="Tunlid A."/>
            <person name="Ahren D."/>
        </authorList>
    </citation>
    <scope>NUCLEOTIDE SEQUENCE [LARGE SCALE GENOMIC DNA]</scope>
    <source>
        <strain evidence="5 6">CBS 200.50</strain>
    </source>
</reference>
<dbReference type="SUPFAM" id="SSF48403">
    <property type="entry name" value="Ankyrin repeat"/>
    <property type="match status" value="1"/>
</dbReference>
<dbReference type="OrthoDB" id="194358at2759"/>
<dbReference type="eggNOG" id="KOG4177">
    <property type="taxonomic scope" value="Eukaryota"/>
</dbReference>
<dbReference type="InterPro" id="IPR002110">
    <property type="entry name" value="Ankyrin_rpt"/>
</dbReference>
<reference evidence="6" key="2">
    <citation type="submission" date="2013-04" db="EMBL/GenBank/DDBJ databases">
        <title>Genomic mechanisms accounting for the adaptation to parasitism in nematode-trapping fungi.</title>
        <authorList>
            <person name="Ahren D.G."/>
        </authorList>
    </citation>
    <scope>NUCLEOTIDE SEQUENCE [LARGE SCALE GENOMIC DNA]</scope>
    <source>
        <strain evidence="6">CBS 200.50</strain>
    </source>
</reference>
<dbReference type="PROSITE" id="PS50297">
    <property type="entry name" value="ANK_REP_REGION"/>
    <property type="match status" value="1"/>
</dbReference>
<protein>
    <submittedName>
        <fullName evidence="5">Uncharacterized protein</fullName>
    </submittedName>
</protein>
<dbReference type="PROSITE" id="PS50088">
    <property type="entry name" value="ANK_REPEAT"/>
    <property type="match status" value="1"/>
</dbReference>
<gene>
    <name evidence="5" type="ORF">H072_7387</name>
</gene>
<feature type="region of interest" description="Disordered" evidence="4">
    <location>
        <begin position="1"/>
        <end position="55"/>
    </location>
</feature>
<keyword evidence="1" id="KW-0677">Repeat</keyword>
<dbReference type="PANTHER" id="PTHR24198:SF165">
    <property type="entry name" value="ANKYRIN REPEAT-CONTAINING PROTEIN-RELATED"/>
    <property type="match status" value="1"/>
</dbReference>
<feature type="compositionally biased region" description="Basic and acidic residues" evidence="4">
    <location>
        <begin position="889"/>
        <end position="914"/>
    </location>
</feature>
<dbReference type="SMART" id="SM00248">
    <property type="entry name" value="ANK"/>
    <property type="match status" value="3"/>
</dbReference>
<evidence type="ECO:0000313" key="6">
    <source>
        <dbReference type="Proteomes" id="UP000015100"/>
    </source>
</evidence>
<dbReference type="Gene3D" id="1.25.40.20">
    <property type="entry name" value="Ankyrin repeat-containing domain"/>
    <property type="match status" value="1"/>
</dbReference>